<dbReference type="Gene3D" id="2.40.50.140">
    <property type="entry name" value="Nucleic acid-binding proteins"/>
    <property type="match status" value="1"/>
</dbReference>
<dbReference type="GO" id="GO:0005829">
    <property type="term" value="C:cytosol"/>
    <property type="evidence" value="ECO:0007669"/>
    <property type="project" value="UniProtKB-ARBA"/>
</dbReference>
<dbReference type="Proteomes" id="UP000308917">
    <property type="component" value="Unassembled WGS sequence"/>
</dbReference>
<sequence>MRDNMETGTIKCFFPFKGYGFIRREKGKDVFFFYKDLENEAEIYEGAKVQFSLNESSTGRCPSARKIIKIG</sequence>
<reference evidence="4 5" key="1">
    <citation type="journal article" date="2015" name="Antonie Van Leeuwenhoek">
        <title>Lampropedia puyangensis sp. nov., isolated from symptomatic bark of Populus ? euramericana canker and emended description of Lampropedia hyalina (Ehrenberg 1832) Lee et al. 2004.</title>
        <authorList>
            <person name="Li Y."/>
            <person name="Wang T."/>
            <person name="Piao C.G."/>
            <person name="Wang L.F."/>
            <person name="Tian G.Z."/>
            <person name="Zhu T.H."/>
            <person name="Guo M.W."/>
        </authorList>
    </citation>
    <scope>NUCLEOTIDE SEQUENCE [LARGE SCALE GENOMIC DNA]</scope>
    <source>
        <strain evidence="4 5">2-bin</strain>
    </source>
</reference>
<evidence type="ECO:0000256" key="2">
    <source>
        <dbReference type="ARBA" id="ARBA00022490"/>
    </source>
</evidence>
<dbReference type="NCBIfam" id="NF038236">
    <property type="entry name" value="retron_eff_Se72"/>
    <property type="match status" value="1"/>
</dbReference>
<dbReference type="GO" id="GO:0003676">
    <property type="term" value="F:nucleic acid binding"/>
    <property type="evidence" value="ECO:0007669"/>
    <property type="project" value="InterPro"/>
</dbReference>
<evidence type="ECO:0000313" key="4">
    <source>
        <dbReference type="EMBL" id="THU02763.1"/>
    </source>
</evidence>
<feature type="domain" description="CSD" evidence="3">
    <location>
        <begin position="5"/>
        <end position="69"/>
    </location>
</feature>
<dbReference type="PROSITE" id="PS51857">
    <property type="entry name" value="CSD_2"/>
    <property type="match status" value="1"/>
</dbReference>
<dbReference type="EMBL" id="STFG01000005">
    <property type="protein sequence ID" value="THU02763.1"/>
    <property type="molecule type" value="Genomic_DNA"/>
</dbReference>
<dbReference type="PIRSF" id="PIRSF002599">
    <property type="entry name" value="Cold_shock_A"/>
    <property type="match status" value="1"/>
</dbReference>
<dbReference type="OrthoDB" id="72963at2"/>
<comment type="caution">
    <text evidence="4">The sequence shown here is derived from an EMBL/GenBank/DDBJ whole genome shotgun (WGS) entry which is preliminary data.</text>
</comment>
<organism evidence="4 5">
    <name type="scientific">Lampropedia puyangensis</name>
    <dbReference type="NCBI Taxonomy" id="1330072"/>
    <lineage>
        <taxon>Bacteria</taxon>
        <taxon>Pseudomonadati</taxon>
        <taxon>Pseudomonadota</taxon>
        <taxon>Betaproteobacteria</taxon>
        <taxon>Burkholderiales</taxon>
        <taxon>Comamonadaceae</taxon>
        <taxon>Lampropedia</taxon>
    </lineage>
</organism>
<comment type="subcellular location">
    <subcellularLocation>
        <location evidence="1">Cytoplasm</location>
    </subcellularLocation>
</comment>
<name>A0A4S8F5P0_9BURK</name>
<keyword evidence="5" id="KW-1185">Reference proteome</keyword>
<protein>
    <submittedName>
        <fullName evidence="4">Cold shock domain-containing protein</fullName>
    </submittedName>
</protein>
<dbReference type="InterPro" id="IPR012156">
    <property type="entry name" value="Cold_shock_CspA"/>
</dbReference>
<accession>A0A4S8F5P0</accession>
<keyword evidence="2" id="KW-0963">Cytoplasm</keyword>
<dbReference type="Pfam" id="PF00313">
    <property type="entry name" value="CSD"/>
    <property type="match status" value="1"/>
</dbReference>
<proteinExistence type="predicted"/>
<dbReference type="AlphaFoldDB" id="A0A4S8F5P0"/>
<evidence type="ECO:0000259" key="3">
    <source>
        <dbReference type="PROSITE" id="PS51857"/>
    </source>
</evidence>
<dbReference type="SMART" id="SM00357">
    <property type="entry name" value="CSP"/>
    <property type="match status" value="1"/>
</dbReference>
<dbReference type="InterPro" id="IPR012340">
    <property type="entry name" value="NA-bd_OB-fold"/>
</dbReference>
<dbReference type="InterPro" id="IPR011129">
    <property type="entry name" value="CSD"/>
</dbReference>
<dbReference type="SUPFAM" id="SSF50249">
    <property type="entry name" value="Nucleic acid-binding proteins"/>
    <property type="match status" value="1"/>
</dbReference>
<dbReference type="InterPro" id="IPR002059">
    <property type="entry name" value="CSP_DNA-bd"/>
</dbReference>
<gene>
    <name evidence="4" type="ORF">E9531_06580</name>
</gene>
<evidence type="ECO:0000313" key="5">
    <source>
        <dbReference type="Proteomes" id="UP000308917"/>
    </source>
</evidence>
<evidence type="ECO:0000256" key="1">
    <source>
        <dbReference type="ARBA" id="ARBA00004496"/>
    </source>
</evidence>